<name>A0A2A2J812_9BILA</name>
<evidence type="ECO:0000313" key="2">
    <source>
        <dbReference type="EMBL" id="PAV57918.1"/>
    </source>
</evidence>
<evidence type="ECO:0000313" key="3">
    <source>
        <dbReference type="Proteomes" id="UP000218231"/>
    </source>
</evidence>
<dbReference type="Proteomes" id="UP000218231">
    <property type="component" value="Unassembled WGS sequence"/>
</dbReference>
<organism evidence="2 3">
    <name type="scientific">Diploscapter pachys</name>
    <dbReference type="NCBI Taxonomy" id="2018661"/>
    <lineage>
        <taxon>Eukaryota</taxon>
        <taxon>Metazoa</taxon>
        <taxon>Ecdysozoa</taxon>
        <taxon>Nematoda</taxon>
        <taxon>Chromadorea</taxon>
        <taxon>Rhabditida</taxon>
        <taxon>Rhabditina</taxon>
        <taxon>Rhabditomorpha</taxon>
        <taxon>Rhabditoidea</taxon>
        <taxon>Rhabditidae</taxon>
        <taxon>Diploscapter</taxon>
    </lineage>
</organism>
<feature type="transmembrane region" description="Helical" evidence="1">
    <location>
        <begin position="6"/>
        <end position="29"/>
    </location>
</feature>
<gene>
    <name evidence="2" type="ORF">WR25_23822</name>
</gene>
<dbReference type="AlphaFoldDB" id="A0A2A2J812"/>
<reference evidence="2 3" key="1">
    <citation type="journal article" date="2017" name="Curr. Biol.">
        <title>Genome architecture and evolution of a unichromosomal asexual nematode.</title>
        <authorList>
            <person name="Fradin H."/>
            <person name="Zegar C."/>
            <person name="Gutwein M."/>
            <person name="Lucas J."/>
            <person name="Kovtun M."/>
            <person name="Corcoran D."/>
            <person name="Baugh L.R."/>
            <person name="Kiontke K."/>
            <person name="Gunsalus K."/>
            <person name="Fitch D.H."/>
            <person name="Piano F."/>
        </authorList>
    </citation>
    <scope>NUCLEOTIDE SEQUENCE [LARGE SCALE GENOMIC DNA]</scope>
    <source>
        <strain evidence="2">PF1309</strain>
    </source>
</reference>
<evidence type="ECO:0000256" key="1">
    <source>
        <dbReference type="SAM" id="Phobius"/>
    </source>
</evidence>
<proteinExistence type="predicted"/>
<protein>
    <submittedName>
        <fullName evidence="2">Uncharacterized protein</fullName>
    </submittedName>
</protein>
<dbReference type="EMBL" id="LIAE01010614">
    <property type="protein sequence ID" value="PAV57918.1"/>
    <property type="molecule type" value="Genomic_DNA"/>
</dbReference>
<keyword evidence="1" id="KW-1133">Transmembrane helix</keyword>
<sequence>MELWLIIVIIIAALSVAIPVVGFFGFQWYSMRQRSKQKRVSLTARRISLAPKIIPNERKASLQIKVVSDEIRKHSAPGLMGTTQQPPIARRVSKCLTPPRPASNDLNDVESGIRNATAIPVPAVKVAPLERTVSGCYLYERELMDIGPMPRDIEVEEEMKAKSRRGSLLSVN</sequence>
<comment type="caution">
    <text evidence="2">The sequence shown here is derived from an EMBL/GenBank/DDBJ whole genome shotgun (WGS) entry which is preliminary data.</text>
</comment>
<accession>A0A2A2J812</accession>
<keyword evidence="3" id="KW-1185">Reference proteome</keyword>
<keyword evidence="1" id="KW-0812">Transmembrane</keyword>
<keyword evidence="1" id="KW-0472">Membrane</keyword>